<dbReference type="RefSeq" id="WP_308912738.1">
    <property type="nucleotide sequence ID" value="NZ_JAVGVR010000001.1"/>
</dbReference>
<name>A0AA90QMP9_9BACI</name>
<evidence type="ECO:0000259" key="3">
    <source>
        <dbReference type="Pfam" id="PF13439"/>
    </source>
</evidence>
<keyword evidence="5" id="KW-1185">Reference proteome</keyword>
<comment type="caution">
    <text evidence="4">The sequence shown here is derived from an EMBL/GenBank/DDBJ whole genome shotgun (WGS) entry which is preliminary data.</text>
</comment>
<feature type="domain" description="Glycosyl transferase family 1" evidence="2">
    <location>
        <begin position="191"/>
        <end position="354"/>
    </location>
</feature>
<dbReference type="PANTHER" id="PTHR45947:SF3">
    <property type="entry name" value="SULFOQUINOVOSYL TRANSFERASE SQD2"/>
    <property type="match status" value="1"/>
</dbReference>
<dbReference type="InterPro" id="IPR001296">
    <property type="entry name" value="Glyco_trans_1"/>
</dbReference>
<dbReference type="Proteomes" id="UP001178888">
    <property type="component" value="Unassembled WGS sequence"/>
</dbReference>
<dbReference type="EC" id="2.4.-.-" evidence="4"/>
<dbReference type="EMBL" id="JAVGVR010000001">
    <property type="protein sequence ID" value="MDQ6595007.1"/>
    <property type="molecule type" value="Genomic_DNA"/>
</dbReference>
<dbReference type="PANTHER" id="PTHR45947">
    <property type="entry name" value="SULFOQUINOVOSYL TRANSFERASE SQD2"/>
    <property type="match status" value="1"/>
</dbReference>
<keyword evidence="4" id="KW-0808">Transferase</keyword>
<evidence type="ECO:0000313" key="4">
    <source>
        <dbReference type="EMBL" id="MDQ6595007.1"/>
    </source>
</evidence>
<reference evidence="4" key="1">
    <citation type="submission" date="2023-08" db="EMBL/GenBank/DDBJ databases">
        <title>Nitrogen cycling bacteria in agricultural field soils.</title>
        <authorList>
            <person name="Jang J."/>
        </authorList>
    </citation>
    <scope>NUCLEOTIDE SEQUENCE</scope>
    <source>
        <strain evidence="4">PS3-36</strain>
    </source>
</reference>
<feature type="domain" description="Glycosyltransferase subfamily 4-like N-terminal" evidence="3">
    <location>
        <begin position="25"/>
        <end position="176"/>
    </location>
</feature>
<keyword evidence="4" id="KW-0328">Glycosyltransferase</keyword>
<dbReference type="CDD" id="cd03801">
    <property type="entry name" value="GT4_PimA-like"/>
    <property type="match status" value="1"/>
</dbReference>
<protein>
    <submittedName>
        <fullName evidence="4">Glycosyltransferase family 4 protein</fullName>
        <ecNumber evidence="4">2.4.-.-</ecNumber>
    </submittedName>
</protein>
<dbReference type="GO" id="GO:0016757">
    <property type="term" value="F:glycosyltransferase activity"/>
    <property type="evidence" value="ECO:0007669"/>
    <property type="project" value="UniProtKB-KW"/>
</dbReference>
<evidence type="ECO:0000259" key="2">
    <source>
        <dbReference type="Pfam" id="PF00534"/>
    </source>
</evidence>
<proteinExistence type="inferred from homology"/>
<accession>A0AA90QMP9</accession>
<dbReference type="InterPro" id="IPR028098">
    <property type="entry name" value="Glyco_trans_4-like_N"/>
</dbReference>
<dbReference type="Gene3D" id="3.40.50.2000">
    <property type="entry name" value="Glycogen Phosphorylase B"/>
    <property type="match status" value="2"/>
</dbReference>
<dbReference type="Pfam" id="PF00534">
    <property type="entry name" value="Glycos_transf_1"/>
    <property type="match status" value="1"/>
</dbReference>
<organism evidence="4 5">
    <name type="scientific">Bacillus salipaludis</name>
    <dbReference type="NCBI Taxonomy" id="2547811"/>
    <lineage>
        <taxon>Bacteria</taxon>
        <taxon>Bacillati</taxon>
        <taxon>Bacillota</taxon>
        <taxon>Bacilli</taxon>
        <taxon>Bacillales</taxon>
        <taxon>Bacillaceae</taxon>
        <taxon>Bacillus</taxon>
    </lineage>
</organism>
<dbReference type="AlphaFoldDB" id="A0AA90QMP9"/>
<comment type="similarity">
    <text evidence="1">Belongs to the glycosyltransferase group 1 family. Glycosyltransferase 4 subfamily.</text>
</comment>
<dbReference type="Pfam" id="PF13439">
    <property type="entry name" value="Glyco_transf_4"/>
    <property type="match status" value="1"/>
</dbReference>
<dbReference type="SUPFAM" id="SSF53756">
    <property type="entry name" value="UDP-Glycosyltransferase/glycogen phosphorylase"/>
    <property type="match status" value="1"/>
</dbReference>
<sequence length="378" mass="42791">MVKKKNVLIINSGSTPIPPTSGGAVQQVLFDIACGLINRGWDVGILTPSTRESEREGKKWNDKIRWYYIPGLVKSGGIKGILNSISSIKKSLRNVNPDEYKNIIIFDPYIASAVYKWNRHSKIIWSAHNGREKTKLLTNLWTRNVEDIVCITEFLKREFVEITNRSKDSIKVINNPLQNYWLTDRISLDYQPNSILFCGRIVPQKGLDILISALETLSDDIKRKIQLGIVGSTHFYGAKESSYSKAVREQVENSGLNYKWHGYVSHNNLIELYDQYDILAVPSNWDEPATLVAPEGQARGCKIVATTAGGLPEMIAPVWRDYLAAPGDINALANSIQNIINLNDEKSQSFKLEALKWLREKVGFEEVITKWEKLILED</sequence>
<gene>
    <name evidence="4" type="ORF">RCG21_00835</name>
</gene>
<evidence type="ECO:0000256" key="1">
    <source>
        <dbReference type="ARBA" id="ARBA00009481"/>
    </source>
</evidence>
<dbReference type="InterPro" id="IPR050194">
    <property type="entry name" value="Glycosyltransferase_grp1"/>
</dbReference>
<evidence type="ECO:0000313" key="5">
    <source>
        <dbReference type="Proteomes" id="UP001178888"/>
    </source>
</evidence>